<dbReference type="Pfam" id="PF06835">
    <property type="entry name" value="LptC"/>
    <property type="match status" value="1"/>
</dbReference>
<dbReference type="Proteomes" id="UP000177583">
    <property type="component" value="Unassembled WGS sequence"/>
</dbReference>
<sequence>MKALYGWAAGVLGLVLVGFLAYSPEPPSVEEPETAPPPVLLSQVQIKEFKGGRLKVRLNAVSAQMFSDLEEVELSSLHGEVLAEQPGQPSTFLWAKQGRLEGQKKLLTLSGEIKIELPRGQLLLTEQLFFDQNQDLLWGELPVRFEGGAETGVAQGLKYRFQDDLMTLVEPVLETVL</sequence>
<protein>
    <submittedName>
        <fullName evidence="1">LPS export ABC transporter periplasmic protein LptC</fullName>
    </submittedName>
</protein>
<comment type="caution">
    <text evidence="1">The sequence shown here is derived from an EMBL/GenBank/DDBJ whole genome shotgun (WGS) entry which is preliminary data.</text>
</comment>
<name>A0A1F6H1Y5_9PROT</name>
<organism evidence="1 2">
    <name type="scientific">Candidatus Lambdaproteobacteria bacterium RIFOXYD2_FULL_56_26</name>
    <dbReference type="NCBI Taxonomy" id="1817773"/>
    <lineage>
        <taxon>Bacteria</taxon>
        <taxon>Pseudomonadati</taxon>
        <taxon>Pseudomonadota</taxon>
        <taxon>Candidatus Lambdaproteobacteria</taxon>
    </lineage>
</organism>
<dbReference type="GO" id="GO:0005886">
    <property type="term" value="C:plasma membrane"/>
    <property type="evidence" value="ECO:0007669"/>
    <property type="project" value="InterPro"/>
</dbReference>
<evidence type="ECO:0000313" key="1">
    <source>
        <dbReference type="EMBL" id="OGH04356.1"/>
    </source>
</evidence>
<dbReference type="EMBL" id="MFNF01000004">
    <property type="protein sequence ID" value="OGH04356.1"/>
    <property type="molecule type" value="Genomic_DNA"/>
</dbReference>
<proteinExistence type="predicted"/>
<dbReference type="GO" id="GO:0015221">
    <property type="term" value="F:lipopolysaccharide transmembrane transporter activity"/>
    <property type="evidence" value="ECO:0007669"/>
    <property type="project" value="InterPro"/>
</dbReference>
<accession>A0A1F6H1Y5</accession>
<dbReference type="InterPro" id="IPR010664">
    <property type="entry name" value="LipoPS_assembly_LptC-rel"/>
</dbReference>
<gene>
    <name evidence="1" type="ORF">A2557_10945</name>
</gene>
<dbReference type="InterPro" id="IPR026265">
    <property type="entry name" value="LptC"/>
</dbReference>
<dbReference type="NCBIfam" id="TIGR04409">
    <property type="entry name" value="LptC_YrbK"/>
    <property type="match status" value="1"/>
</dbReference>
<dbReference type="AlphaFoldDB" id="A0A1F6H1Y5"/>
<reference evidence="1 2" key="1">
    <citation type="journal article" date="2016" name="Nat. Commun.">
        <title>Thousands of microbial genomes shed light on interconnected biogeochemical processes in an aquifer system.</title>
        <authorList>
            <person name="Anantharaman K."/>
            <person name="Brown C.T."/>
            <person name="Hug L.A."/>
            <person name="Sharon I."/>
            <person name="Castelle C.J."/>
            <person name="Probst A.J."/>
            <person name="Thomas B.C."/>
            <person name="Singh A."/>
            <person name="Wilkins M.J."/>
            <person name="Karaoz U."/>
            <person name="Brodie E.L."/>
            <person name="Williams K.H."/>
            <person name="Hubbard S.S."/>
            <person name="Banfield J.F."/>
        </authorList>
    </citation>
    <scope>NUCLEOTIDE SEQUENCE [LARGE SCALE GENOMIC DNA]</scope>
</reference>
<dbReference type="Gene3D" id="2.60.450.10">
    <property type="entry name" value="Lipopolysaccharide (LPS) transport protein A like domain"/>
    <property type="match status" value="1"/>
</dbReference>
<evidence type="ECO:0000313" key="2">
    <source>
        <dbReference type="Proteomes" id="UP000177583"/>
    </source>
</evidence>